<keyword evidence="1" id="KW-0805">Transcription regulation</keyword>
<keyword evidence="2" id="KW-0238">DNA-binding</keyword>
<dbReference type="Gene3D" id="1.10.10.10">
    <property type="entry name" value="Winged helix-like DNA-binding domain superfamily/Winged helix DNA-binding domain"/>
    <property type="match status" value="1"/>
</dbReference>
<dbReference type="SMART" id="SM00345">
    <property type="entry name" value="HTH_GNTR"/>
    <property type="match status" value="1"/>
</dbReference>
<feature type="domain" description="HTH gntR-type" evidence="4">
    <location>
        <begin position="5"/>
        <end position="73"/>
    </location>
</feature>
<dbReference type="InterPro" id="IPR000524">
    <property type="entry name" value="Tscrpt_reg_HTH_GntR"/>
</dbReference>
<dbReference type="AlphaFoldDB" id="A0A1B8H9U4"/>
<dbReference type="RefSeq" id="WP_067424080.1">
    <property type="nucleotide sequence ID" value="NZ_LZEX01000023.1"/>
</dbReference>
<dbReference type="InterPro" id="IPR036390">
    <property type="entry name" value="WH_DNA-bd_sf"/>
</dbReference>
<evidence type="ECO:0000259" key="4">
    <source>
        <dbReference type="PROSITE" id="PS50949"/>
    </source>
</evidence>
<dbReference type="Proteomes" id="UP000092247">
    <property type="component" value="Unassembled WGS sequence"/>
</dbReference>
<protein>
    <submittedName>
        <fullName evidence="5">GntR family transcriptional regulator</fullName>
    </submittedName>
</protein>
<evidence type="ECO:0000256" key="1">
    <source>
        <dbReference type="ARBA" id="ARBA00023015"/>
    </source>
</evidence>
<dbReference type="InterPro" id="IPR011663">
    <property type="entry name" value="UTRA"/>
</dbReference>
<proteinExistence type="predicted"/>
<gene>
    <name evidence="5" type="ORF">AYY17_05765</name>
</gene>
<keyword evidence="3" id="KW-0804">Transcription</keyword>
<dbReference type="Pfam" id="PF07702">
    <property type="entry name" value="UTRA"/>
    <property type="match status" value="1"/>
</dbReference>
<dbReference type="InterPro" id="IPR036388">
    <property type="entry name" value="WH-like_DNA-bd_sf"/>
</dbReference>
<organism evidence="5 6">
    <name type="scientific">Morganella psychrotolerans</name>
    <dbReference type="NCBI Taxonomy" id="368603"/>
    <lineage>
        <taxon>Bacteria</taxon>
        <taxon>Pseudomonadati</taxon>
        <taxon>Pseudomonadota</taxon>
        <taxon>Gammaproteobacteria</taxon>
        <taxon>Enterobacterales</taxon>
        <taxon>Morganellaceae</taxon>
        <taxon>Morganella</taxon>
    </lineage>
</organism>
<dbReference type="PRINTS" id="PR00035">
    <property type="entry name" value="HTHGNTR"/>
</dbReference>
<evidence type="ECO:0000256" key="3">
    <source>
        <dbReference type="ARBA" id="ARBA00023163"/>
    </source>
</evidence>
<dbReference type="SUPFAM" id="SSF46785">
    <property type="entry name" value="Winged helix' DNA-binding domain"/>
    <property type="match status" value="1"/>
</dbReference>
<dbReference type="EMBL" id="LZEX01000023">
    <property type="protein sequence ID" value="OBU05848.1"/>
    <property type="molecule type" value="Genomic_DNA"/>
</dbReference>
<dbReference type="PANTHER" id="PTHR44846:SF7">
    <property type="entry name" value="TRANSCRIPTIONAL REGULATOR OF 2-AMINOETHYLPHOSPHONATE DEGRADATION OPERONS-RELATED"/>
    <property type="match status" value="1"/>
</dbReference>
<dbReference type="CDD" id="cd07377">
    <property type="entry name" value="WHTH_GntR"/>
    <property type="match status" value="1"/>
</dbReference>
<reference evidence="5 6" key="1">
    <citation type="submission" date="2016-06" db="EMBL/GenBank/DDBJ databases">
        <authorList>
            <person name="Kjaerup R.B."/>
            <person name="Dalgaard T.S."/>
            <person name="Juul-Madsen H.R."/>
        </authorList>
    </citation>
    <scope>NUCLEOTIDE SEQUENCE [LARGE SCALE GENOMIC DNA]</scope>
    <source>
        <strain evidence="5 6">GCSL-Mp3</strain>
    </source>
</reference>
<dbReference type="InterPro" id="IPR050679">
    <property type="entry name" value="Bact_HTH_transcr_reg"/>
</dbReference>
<dbReference type="GO" id="GO:0003700">
    <property type="term" value="F:DNA-binding transcription factor activity"/>
    <property type="evidence" value="ECO:0007669"/>
    <property type="project" value="InterPro"/>
</dbReference>
<dbReference type="SMART" id="SM00866">
    <property type="entry name" value="UTRA"/>
    <property type="match status" value="1"/>
</dbReference>
<dbReference type="STRING" id="368603.AYY16_12615"/>
<evidence type="ECO:0000313" key="5">
    <source>
        <dbReference type="EMBL" id="OBU05848.1"/>
    </source>
</evidence>
<dbReference type="PANTHER" id="PTHR44846">
    <property type="entry name" value="MANNOSYL-D-GLYCERATE TRANSPORT/METABOLISM SYSTEM REPRESSOR MNGR-RELATED"/>
    <property type="match status" value="1"/>
</dbReference>
<dbReference type="Gene3D" id="3.40.1410.10">
    <property type="entry name" value="Chorismate lyase-like"/>
    <property type="match status" value="1"/>
</dbReference>
<dbReference type="InterPro" id="IPR028978">
    <property type="entry name" value="Chorismate_lyase_/UTRA_dom_sf"/>
</dbReference>
<comment type="caution">
    <text evidence="5">The sequence shown here is derived from an EMBL/GenBank/DDBJ whole genome shotgun (WGS) entry which is preliminary data.</text>
</comment>
<dbReference type="GO" id="GO:0045892">
    <property type="term" value="P:negative regulation of DNA-templated transcription"/>
    <property type="evidence" value="ECO:0007669"/>
    <property type="project" value="TreeGrafter"/>
</dbReference>
<evidence type="ECO:0000256" key="2">
    <source>
        <dbReference type="ARBA" id="ARBA00023125"/>
    </source>
</evidence>
<dbReference type="GO" id="GO:0003677">
    <property type="term" value="F:DNA binding"/>
    <property type="evidence" value="ECO:0007669"/>
    <property type="project" value="UniProtKB-KW"/>
</dbReference>
<dbReference type="SUPFAM" id="SSF64288">
    <property type="entry name" value="Chorismate lyase-like"/>
    <property type="match status" value="1"/>
</dbReference>
<dbReference type="PROSITE" id="PS50949">
    <property type="entry name" value="HTH_GNTR"/>
    <property type="match status" value="1"/>
</dbReference>
<name>A0A1B8H9U4_9GAMM</name>
<evidence type="ECO:0000313" key="6">
    <source>
        <dbReference type="Proteomes" id="UP000092247"/>
    </source>
</evidence>
<accession>A0A1B8H9U4</accession>
<sequence length="236" mass="26448">MKNTQTAADLAREKLEILLTDGVITPGDKLPAERALTEQLGVNRMSLRQALLSMESDGKIFRKNRSGWFAALPRFNYNPKSPASFNQAARAQGREPSWEYSEKSLITNPPAEIAEKLGLAAGEPVYCISGWGALDGHKVFWHQTYINPAVGPGFTDKLDNHSFAAIWEEEYHITTTTARLAFKPARMPESASKEIGCTANSPGIRVEKYRCDPAHNIVQIDIEYWRFESVNFFVEL</sequence>
<dbReference type="Pfam" id="PF00392">
    <property type="entry name" value="GntR"/>
    <property type="match status" value="1"/>
</dbReference>